<gene>
    <name evidence="14" type="ORF">EB796_015965</name>
</gene>
<dbReference type="SUPFAM" id="SSF53187">
    <property type="entry name" value="Zn-dependent exopeptidases"/>
    <property type="match status" value="1"/>
</dbReference>
<evidence type="ECO:0000256" key="2">
    <source>
        <dbReference type="ARBA" id="ARBA00004613"/>
    </source>
</evidence>
<evidence type="ECO:0000256" key="4">
    <source>
        <dbReference type="ARBA" id="ARBA00012012"/>
    </source>
</evidence>
<dbReference type="Proteomes" id="UP000593567">
    <property type="component" value="Unassembled WGS sequence"/>
</dbReference>
<evidence type="ECO:0000256" key="10">
    <source>
        <dbReference type="ARBA" id="ARBA00023157"/>
    </source>
</evidence>
<dbReference type="InterPro" id="IPR007484">
    <property type="entry name" value="Peptidase_M28"/>
</dbReference>
<comment type="subcellular location">
    <subcellularLocation>
        <location evidence="2">Secreted</location>
    </subcellularLocation>
</comment>
<keyword evidence="6" id="KW-0964">Secreted</keyword>
<keyword evidence="10" id="KW-1015">Disulfide bond</keyword>
<accession>A0A7J7JJB6</accession>
<evidence type="ECO:0000313" key="15">
    <source>
        <dbReference type="Proteomes" id="UP000593567"/>
    </source>
</evidence>
<dbReference type="EC" id="2.3.2.5" evidence="4"/>
<comment type="caution">
    <text evidence="14">The sequence shown here is derived from an EMBL/GenBank/DDBJ whole genome shotgun (WGS) entry which is preliminary data.</text>
</comment>
<keyword evidence="9" id="KW-0862">Zinc</keyword>
<dbReference type="CDD" id="cd03880">
    <property type="entry name" value="M28_QC_like"/>
    <property type="match status" value="1"/>
</dbReference>
<feature type="signal peptide" evidence="12">
    <location>
        <begin position="1"/>
        <end position="28"/>
    </location>
</feature>
<feature type="chain" id="PRO_5029667197" description="Glutaminyl-peptide cyclotransferase" evidence="12">
    <location>
        <begin position="29"/>
        <end position="361"/>
    </location>
</feature>
<keyword evidence="11" id="KW-0012">Acyltransferase</keyword>
<protein>
    <recommendedName>
        <fullName evidence="5">Glutaminyl-peptide cyclotransferase</fullName>
        <ecNumber evidence="4">2.3.2.5</ecNumber>
    </recommendedName>
</protein>
<comment type="similarity">
    <text evidence="3">Belongs to the glutaminyl-peptide cyclotransferase family.</text>
</comment>
<evidence type="ECO:0000256" key="12">
    <source>
        <dbReference type="SAM" id="SignalP"/>
    </source>
</evidence>
<dbReference type="EMBL" id="VXIV02002437">
    <property type="protein sequence ID" value="KAF6025714.1"/>
    <property type="molecule type" value="Genomic_DNA"/>
</dbReference>
<dbReference type="GO" id="GO:0005576">
    <property type="term" value="C:extracellular region"/>
    <property type="evidence" value="ECO:0007669"/>
    <property type="project" value="UniProtKB-SubCell"/>
</dbReference>
<reference evidence="14" key="1">
    <citation type="submission" date="2020-06" db="EMBL/GenBank/DDBJ databases">
        <title>Draft genome of Bugula neritina, a colonial animal packing powerful symbionts and potential medicines.</title>
        <authorList>
            <person name="Rayko M."/>
        </authorList>
    </citation>
    <scope>NUCLEOTIDE SEQUENCE [LARGE SCALE GENOMIC DNA]</scope>
    <source>
        <strain evidence="14">Kwan_BN1</strain>
    </source>
</reference>
<evidence type="ECO:0000259" key="13">
    <source>
        <dbReference type="Pfam" id="PF04389"/>
    </source>
</evidence>
<dbReference type="OrthoDB" id="3907302at2759"/>
<evidence type="ECO:0000256" key="6">
    <source>
        <dbReference type="ARBA" id="ARBA00022525"/>
    </source>
</evidence>
<keyword evidence="15" id="KW-1185">Reference proteome</keyword>
<feature type="domain" description="Peptidase M28" evidence="13">
    <location>
        <begin position="124"/>
        <end position="350"/>
    </location>
</feature>
<evidence type="ECO:0000256" key="7">
    <source>
        <dbReference type="ARBA" id="ARBA00022679"/>
    </source>
</evidence>
<name>A0A7J7JJB6_BUGNE</name>
<keyword evidence="8" id="KW-0479">Metal-binding</keyword>
<dbReference type="PANTHER" id="PTHR12283">
    <property type="entry name" value="GLUTAMINYL-PEPTIDE CYCLOTRANSFERASE"/>
    <property type="match status" value="1"/>
</dbReference>
<dbReference type="AlphaFoldDB" id="A0A7J7JJB6"/>
<evidence type="ECO:0000256" key="1">
    <source>
        <dbReference type="ARBA" id="ARBA00000001"/>
    </source>
</evidence>
<keyword evidence="7" id="KW-0808">Transferase</keyword>
<dbReference type="FunFam" id="3.40.630.10:FF:000029">
    <property type="entry name" value="Glutaminyl-peptide cyclotransferase"/>
    <property type="match status" value="1"/>
</dbReference>
<keyword evidence="12" id="KW-0732">Signal</keyword>
<evidence type="ECO:0000256" key="8">
    <source>
        <dbReference type="ARBA" id="ARBA00022723"/>
    </source>
</evidence>
<dbReference type="Gene3D" id="3.40.630.10">
    <property type="entry name" value="Zn peptidases"/>
    <property type="match status" value="1"/>
</dbReference>
<dbReference type="Pfam" id="PF04389">
    <property type="entry name" value="Peptidase_M28"/>
    <property type="match status" value="1"/>
</dbReference>
<evidence type="ECO:0000256" key="11">
    <source>
        <dbReference type="ARBA" id="ARBA00023315"/>
    </source>
</evidence>
<evidence type="ECO:0000256" key="5">
    <source>
        <dbReference type="ARBA" id="ARBA00016861"/>
    </source>
</evidence>
<proteinExistence type="inferred from homology"/>
<evidence type="ECO:0000256" key="3">
    <source>
        <dbReference type="ARBA" id="ARBA00006014"/>
    </source>
</evidence>
<evidence type="ECO:0000313" key="14">
    <source>
        <dbReference type="EMBL" id="KAF6025714.1"/>
    </source>
</evidence>
<dbReference type="InterPro" id="IPR037457">
    <property type="entry name" value="M28_QC"/>
</dbReference>
<dbReference type="GO" id="GO:0016603">
    <property type="term" value="F:glutaminyl-peptide cyclotransferase activity"/>
    <property type="evidence" value="ECO:0007669"/>
    <property type="project" value="UniProtKB-EC"/>
</dbReference>
<dbReference type="PANTHER" id="PTHR12283:SF6">
    <property type="entry name" value="GLUTAMINYL-PEPTIDE CYCLOTRANSFERASE-RELATED"/>
    <property type="match status" value="1"/>
</dbReference>
<evidence type="ECO:0000256" key="9">
    <source>
        <dbReference type="ARBA" id="ARBA00022833"/>
    </source>
</evidence>
<dbReference type="InterPro" id="IPR040234">
    <property type="entry name" value="QC/QCL"/>
</dbReference>
<dbReference type="GO" id="GO:0008270">
    <property type="term" value="F:zinc ion binding"/>
    <property type="evidence" value="ECO:0007669"/>
    <property type="project" value="TreeGrafter"/>
</dbReference>
<sequence length="361" mass="41276">MSALFCIGVLQAMLLTATVFQHIQHVSSDSNTQTVTFDFKAAREGHVFKTLSSAKYSRLAALSDMSLFKKQILKPMLIERVPDTEGNLFTQEHIKHWMGNRLRWHIDEDSFQEKTPYHVKSFRNIIATLDPTAKRFLVLACHFDSKYFKDFTFIGATDSAVPCSMMIDLARTLNYSLHNGKGVEASDVSLQFLFLDGEEAFKEWTATDSIYGARHLAEKWKATPHPHDELSTVLDGIDAFVLLDLIGAEHPKFSNFFPHATSKLFNRLKSIESKLHKAGELEKHYSANDYFTSRNIYSGGIEDDHIPFLRKGVPILHMISAPFPDVWHTERDNESALHYPTINNLNKILRIFISEYLHLKL</sequence>
<organism evidence="14 15">
    <name type="scientific">Bugula neritina</name>
    <name type="common">Brown bryozoan</name>
    <name type="synonym">Sertularia neritina</name>
    <dbReference type="NCBI Taxonomy" id="10212"/>
    <lineage>
        <taxon>Eukaryota</taxon>
        <taxon>Metazoa</taxon>
        <taxon>Spiralia</taxon>
        <taxon>Lophotrochozoa</taxon>
        <taxon>Bryozoa</taxon>
        <taxon>Gymnolaemata</taxon>
        <taxon>Cheilostomatida</taxon>
        <taxon>Flustrina</taxon>
        <taxon>Buguloidea</taxon>
        <taxon>Bugulidae</taxon>
        <taxon>Bugula</taxon>
    </lineage>
</organism>
<comment type="catalytic activity">
    <reaction evidence="1">
        <text>N-terminal L-glutaminyl-[peptide] = N-terminal 5-oxo-L-prolyl-[peptide] + NH4(+)</text>
        <dbReference type="Rhea" id="RHEA:23652"/>
        <dbReference type="Rhea" id="RHEA-COMP:11736"/>
        <dbReference type="Rhea" id="RHEA-COMP:11846"/>
        <dbReference type="ChEBI" id="CHEBI:28938"/>
        <dbReference type="ChEBI" id="CHEBI:64722"/>
        <dbReference type="ChEBI" id="CHEBI:87215"/>
        <dbReference type="EC" id="2.3.2.5"/>
    </reaction>
</comment>